<dbReference type="InterPro" id="IPR015424">
    <property type="entry name" value="PyrdxlP-dep_Trfase"/>
</dbReference>
<proteinExistence type="predicted"/>
<keyword evidence="2" id="KW-1185">Reference proteome</keyword>
<name>A0ABU8W8F6_9BURK</name>
<dbReference type="SUPFAM" id="SSF53383">
    <property type="entry name" value="PLP-dependent transferases"/>
    <property type="match status" value="1"/>
</dbReference>
<gene>
    <name evidence="1" type="ORF">WKW80_27835</name>
</gene>
<comment type="caution">
    <text evidence="1">The sequence shown here is derived from an EMBL/GenBank/DDBJ whole genome shotgun (WGS) entry which is preliminary data.</text>
</comment>
<dbReference type="EMBL" id="JBBKZV010000026">
    <property type="protein sequence ID" value="MEJ8825799.1"/>
    <property type="molecule type" value="Genomic_DNA"/>
</dbReference>
<evidence type="ECO:0000313" key="2">
    <source>
        <dbReference type="Proteomes" id="UP001363010"/>
    </source>
</evidence>
<accession>A0ABU8W8F6</accession>
<reference evidence="1 2" key="1">
    <citation type="submission" date="2024-03" db="EMBL/GenBank/DDBJ databases">
        <title>Novel species of the genus Variovorax.</title>
        <authorList>
            <person name="Liu Q."/>
            <person name="Xin Y.-H."/>
        </authorList>
    </citation>
    <scope>NUCLEOTIDE SEQUENCE [LARGE SCALE GENOMIC DNA]</scope>
    <source>
        <strain evidence="1 2">KACC 18501</strain>
    </source>
</reference>
<dbReference type="Gene3D" id="3.90.1150.10">
    <property type="entry name" value="Aspartate Aminotransferase, domain 1"/>
    <property type="match status" value="1"/>
</dbReference>
<dbReference type="InterPro" id="IPR015422">
    <property type="entry name" value="PyrdxlP-dep_Trfase_small"/>
</dbReference>
<dbReference type="PANTHER" id="PTHR42858">
    <property type="entry name" value="AMINOTRANSFERASE"/>
    <property type="match status" value="1"/>
</dbReference>
<dbReference type="RefSeq" id="WP_340366831.1">
    <property type="nucleotide sequence ID" value="NZ_JBBKZV010000026.1"/>
</dbReference>
<organism evidence="1 2">
    <name type="scientific">Variovorax humicola</name>
    <dbReference type="NCBI Taxonomy" id="1769758"/>
    <lineage>
        <taxon>Bacteria</taxon>
        <taxon>Pseudomonadati</taxon>
        <taxon>Pseudomonadota</taxon>
        <taxon>Betaproteobacteria</taxon>
        <taxon>Burkholderiales</taxon>
        <taxon>Comamonadaceae</taxon>
        <taxon>Variovorax</taxon>
    </lineage>
</organism>
<sequence length="143" mass="16068">MNQRDCFNTHLRRLRRLLEENLMHLTRAIEASFPAEMRVSRPAGGFALWVELPRGFDSRALLDEALEHGICFAPGDVFSASRRFRNCLRLSAGSTWSERIEKGVRRLGELARSHSAPRPRTAACGTCANGAQRAAMRVAWDSD</sequence>
<protein>
    <recommendedName>
        <fullName evidence="3">2-aminoadipate transaminase</fullName>
    </recommendedName>
</protein>
<dbReference type="PANTHER" id="PTHR42858:SF1">
    <property type="entry name" value="LD15494P"/>
    <property type="match status" value="1"/>
</dbReference>
<evidence type="ECO:0000313" key="1">
    <source>
        <dbReference type="EMBL" id="MEJ8825799.1"/>
    </source>
</evidence>
<dbReference type="Proteomes" id="UP001363010">
    <property type="component" value="Unassembled WGS sequence"/>
</dbReference>
<evidence type="ECO:0008006" key="3">
    <source>
        <dbReference type="Google" id="ProtNLM"/>
    </source>
</evidence>